<dbReference type="InterPro" id="IPR048342">
    <property type="entry name" value="DUF1285_C"/>
</dbReference>
<dbReference type="Proteomes" id="UP000609531">
    <property type="component" value="Unassembled WGS sequence"/>
</dbReference>
<keyword evidence="4" id="KW-1185">Reference proteome</keyword>
<dbReference type="EMBL" id="JAEKJA010000007">
    <property type="protein sequence ID" value="MBJ3775956.1"/>
    <property type="molecule type" value="Genomic_DNA"/>
</dbReference>
<organism evidence="3 4">
    <name type="scientific">Acuticoccus mangrovi</name>
    <dbReference type="NCBI Taxonomy" id="2796142"/>
    <lineage>
        <taxon>Bacteria</taxon>
        <taxon>Pseudomonadati</taxon>
        <taxon>Pseudomonadota</taxon>
        <taxon>Alphaproteobacteria</taxon>
        <taxon>Hyphomicrobiales</taxon>
        <taxon>Amorphaceae</taxon>
        <taxon>Acuticoccus</taxon>
    </lineage>
</organism>
<evidence type="ECO:0000313" key="4">
    <source>
        <dbReference type="Proteomes" id="UP000609531"/>
    </source>
</evidence>
<dbReference type="AlphaFoldDB" id="A0A934INZ0"/>
<dbReference type="Pfam" id="PF21028">
    <property type="entry name" value="DUF1285_C"/>
    <property type="match status" value="1"/>
</dbReference>
<dbReference type="InterPro" id="IPR048341">
    <property type="entry name" value="DUF1285_N"/>
</dbReference>
<feature type="domain" description="DUF1285" evidence="1">
    <location>
        <begin position="23"/>
        <end position="90"/>
    </location>
</feature>
<evidence type="ECO:0000259" key="2">
    <source>
        <dbReference type="Pfam" id="PF21028"/>
    </source>
</evidence>
<dbReference type="PIRSF" id="PIRSF029557">
    <property type="entry name" value="UCP029557"/>
    <property type="match status" value="1"/>
</dbReference>
<dbReference type="Pfam" id="PF06938">
    <property type="entry name" value="DUF1285_N"/>
    <property type="match status" value="1"/>
</dbReference>
<evidence type="ECO:0000313" key="3">
    <source>
        <dbReference type="EMBL" id="MBJ3775956.1"/>
    </source>
</evidence>
<feature type="domain" description="DUF1285" evidence="2">
    <location>
        <begin position="91"/>
        <end position="185"/>
    </location>
</feature>
<sequence length="192" mass="20118">MDSPAGPLAALIARAAELGGGAAPVERWNPPDCGAIPMEIKEDGTWHYNGSPITRERLVRLFASVLRREADGSFVLVTPVEKMTIAVADAPFVAVELVAEGEGASRSVTVRTNVGDVVRVDPDHPLRVAQDAAHDGFVPYVRVRGGLEARLTRAAALELAELAEAGSDAPDAPLGIWSGGTFFPVASAEAAR</sequence>
<proteinExistence type="predicted"/>
<protein>
    <submittedName>
        <fullName evidence="3">DUF1285 domain-containing protein</fullName>
    </submittedName>
</protein>
<comment type="caution">
    <text evidence="3">The sequence shown here is derived from an EMBL/GenBank/DDBJ whole genome shotgun (WGS) entry which is preliminary data.</text>
</comment>
<gene>
    <name evidence="3" type="ORF">JCR33_09680</name>
</gene>
<dbReference type="InterPro" id="IPR010707">
    <property type="entry name" value="DUF1285"/>
</dbReference>
<dbReference type="InterPro" id="IPR023361">
    <property type="entry name" value="DUF1285_beta_roll_sf"/>
</dbReference>
<accession>A0A934INZ0</accession>
<reference evidence="3" key="1">
    <citation type="submission" date="2020-12" db="EMBL/GenBank/DDBJ databases">
        <title>Bacterial taxonomy.</title>
        <authorList>
            <person name="Pan X."/>
        </authorList>
    </citation>
    <scope>NUCLEOTIDE SEQUENCE</scope>
    <source>
        <strain evidence="3">B2012</strain>
    </source>
</reference>
<evidence type="ECO:0000259" key="1">
    <source>
        <dbReference type="Pfam" id="PF06938"/>
    </source>
</evidence>
<dbReference type="Gene3D" id="2.30.270.10">
    <property type="entry name" value="duf1285 protein"/>
    <property type="match status" value="1"/>
</dbReference>
<dbReference type="Gene3D" id="3.10.540.10">
    <property type="entry name" value="duf1285 like domain"/>
    <property type="match status" value="1"/>
</dbReference>
<name>A0A934INZ0_9HYPH</name>